<proteinExistence type="predicted"/>
<name>A0AAN7AMN1_9PEZI</name>
<sequence>MQPKKTKAKASAETEDEYDGTQKKLEKSAAARVRLEKAKQERDKKRAAVAQEYEESLANIQTRIEKSVQDYRDMHHKHHANRIARLEHLTKLREEKLHQIIKKVADYQQHVLNLVTQLDAVYQSRGEDVDTALKVLSPTAKAPAQHHGGDSSQKQGPAESQLVQTQCPVEKVLGTRNEETSERKMSMPAGVTALNLPEEQLARVAELIKQSRGGQEGSAQSGRLLAFVVPMD</sequence>
<comment type="caution">
    <text evidence="3">The sequence shown here is derived from an EMBL/GenBank/DDBJ whole genome shotgun (WGS) entry which is preliminary data.</text>
</comment>
<organism evidence="3 4">
    <name type="scientific">Podospora australis</name>
    <dbReference type="NCBI Taxonomy" id="1536484"/>
    <lineage>
        <taxon>Eukaryota</taxon>
        <taxon>Fungi</taxon>
        <taxon>Dikarya</taxon>
        <taxon>Ascomycota</taxon>
        <taxon>Pezizomycotina</taxon>
        <taxon>Sordariomycetes</taxon>
        <taxon>Sordariomycetidae</taxon>
        <taxon>Sordariales</taxon>
        <taxon>Podosporaceae</taxon>
        <taxon>Podospora</taxon>
    </lineage>
</organism>
<accession>A0AAN7AMN1</accession>
<gene>
    <name evidence="3" type="ORF">QBC35DRAFT_459770</name>
</gene>
<evidence type="ECO:0000313" key="4">
    <source>
        <dbReference type="Proteomes" id="UP001302126"/>
    </source>
</evidence>
<feature type="region of interest" description="Disordered" evidence="2">
    <location>
        <begin position="1"/>
        <end position="26"/>
    </location>
</feature>
<reference evidence="3" key="1">
    <citation type="journal article" date="2023" name="Mol. Phylogenet. Evol.">
        <title>Genome-scale phylogeny and comparative genomics of the fungal order Sordariales.</title>
        <authorList>
            <person name="Hensen N."/>
            <person name="Bonometti L."/>
            <person name="Westerberg I."/>
            <person name="Brannstrom I.O."/>
            <person name="Guillou S."/>
            <person name="Cros-Aarteil S."/>
            <person name="Calhoun S."/>
            <person name="Haridas S."/>
            <person name="Kuo A."/>
            <person name="Mondo S."/>
            <person name="Pangilinan J."/>
            <person name="Riley R."/>
            <person name="LaButti K."/>
            <person name="Andreopoulos B."/>
            <person name="Lipzen A."/>
            <person name="Chen C."/>
            <person name="Yan M."/>
            <person name="Daum C."/>
            <person name="Ng V."/>
            <person name="Clum A."/>
            <person name="Steindorff A."/>
            <person name="Ohm R.A."/>
            <person name="Martin F."/>
            <person name="Silar P."/>
            <person name="Natvig D.O."/>
            <person name="Lalanne C."/>
            <person name="Gautier V."/>
            <person name="Ament-Velasquez S.L."/>
            <person name="Kruys A."/>
            <person name="Hutchinson M.I."/>
            <person name="Powell A.J."/>
            <person name="Barry K."/>
            <person name="Miller A.N."/>
            <person name="Grigoriev I.V."/>
            <person name="Debuchy R."/>
            <person name="Gladieux P."/>
            <person name="Hiltunen Thoren M."/>
            <person name="Johannesson H."/>
        </authorList>
    </citation>
    <scope>NUCLEOTIDE SEQUENCE</scope>
    <source>
        <strain evidence="3">PSN309</strain>
    </source>
</reference>
<evidence type="ECO:0000313" key="3">
    <source>
        <dbReference type="EMBL" id="KAK4191722.1"/>
    </source>
</evidence>
<dbReference type="AlphaFoldDB" id="A0AAN7AMN1"/>
<dbReference type="EMBL" id="MU864357">
    <property type="protein sequence ID" value="KAK4191722.1"/>
    <property type="molecule type" value="Genomic_DNA"/>
</dbReference>
<evidence type="ECO:0000256" key="1">
    <source>
        <dbReference type="SAM" id="Coils"/>
    </source>
</evidence>
<protein>
    <submittedName>
        <fullName evidence="3">Uncharacterized protein</fullName>
    </submittedName>
</protein>
<feature type="coiled-coil region" evidence="1">
    <location>
        <begin position="28"/>
        <end position="70"/>
    </location>
</feature>
<keyword evidence="1" id="KW-0175">Coiled coil</keyword>
<keyword evidence="4" id="KW-1185">Reference proteome</keyword>
<feature type="region of interest" description="Disordered" evidence="2">
    <location>
        <begin position="139"/>
        <end position="165"/>
    </location>
</feature>
<reference evidence="3" key="2">
    <citation type="submission" date="2023-05" db="EMBL/GenBank/DDBJ databases">
        <authorList>
            <consortium name="Lawrence Berkeley National Laboratory"/>
            <person name="Steindorff A."/>
            <person name="Hensen N."/>
            <person name="Bonometti L."/>
            <person name="Westerberg I."/>
            <person name="Brannstrom I.O."/>
            <person name="Guillou S."/>
            <person name="Cros-Aarteil S."/>
            <person name="Calhoun S."/>
            <person name="Haridas S."/>
            <person name="Kuo A."/>
            <person name="Mondo S."/>
            <person name="Pangilinan J."/>
            <person name="Riley R."/>
            <person name="Labutti K."/>
            <person name="Andreopoulos B."/>
            <person name="Lipzen A."/>
            <person name="Chen C."/>
            <person name="Yanf M."/>
            <person name="Daum C."/>
            <person name="Ng V."/>
            <person name="Clum A."/>
            <person name="Ohm R."/>
            <person name="Martin F."/>
            <person name="Silar P."/>
            <person name="Natvig D."/>
            <person name="Lalanne C."/>
            <person name="Gautier V."/>
            <person name="Ament-Velasquez S.L."/>
            <person name="Kruys A."/>
            <person name="Hutchinson M.I."/>
            <person name="Powell A.J."/>
            <person name="Barry K."/>
            <person name="Miller A.N."/>
            <person name="Grigoriev I.V."/>
            <person name="Debuchy R."/>
            <person name="Gladieux P."/>
            <person name="Thoren M.H."/>
            <person name="Johannesson H."/>
        </authorList>
    </citation>
    <scope>NUCLEOTIDE SEQUENCE</scope>
    <source>
        <strain evidence="3">PSN309</strain>
    </source>
</reference>
<dbReference type="Proteomes" id="UP001302126">
    <property type="component" value="Unassembled WGS sequence"/>
</dbReference>
<evidence type="ECO:0000256" key="2">
    <source>
        <dbReference type="SAM" id="MobiDB-lite"/>
    </source>
</evidence>